<dbReference type="Gene3D" id="2.40.33.20">
    <property type="entry name" value="PK beta-barrel domain-like"/>
    <property type="match status" value="1"/>
</dbReference>
<dbReference type="SUPFAM" id="SSF52343">
    <property type="entry name" value="Ferredoxin reductase-like, C-terminal NADP-linked domain"/>
    <property type="match status" value="1"/>
</dbReference>
<evidence type="ECO:0000313" key="7">
    <source>
        <dbReference type="Proteomes" id="UP000664169"/>
    </source>
</evidence>
<evidence type="ECO:0000259" key="5">
    <source>
        <dbReference type="PROSITE" id="PS51384"/>
    </source>
</evidence>
<accession>A0A8H3IGL7</accession>
<dbReference type="InterPro" id="IPR036010">
    <property type="entry name" value="2Fe-2S_ferredoxin-like_sf"/>
</dbReference>
<dbReference type="SUPFAM" id="SSF63380">
    <property type="entry name" value="Riboflavin synthase domain-like"/>
    <property type="match status" value="1"/>
</dbReference>
<dbReference type="InterPro" id="IPR005163">
    <property type="entry name" value="Tri_helical_YiiM-like"/>
</dbReference>
<dbReference type="PANTHER" id="PTHR30212">
    <property type="entry name" value="PROTEIN YIIM"/>
    <property type="match status" value="1"/>
</dbReference>
<dbReference type="InterPro" id="IPR005302">
    <property type="entry name" value="MoCF_Sase_C"/>
</dbReference>
<dbReference type="SUPFAM" id="SSF50800">
    <property type="entry name" value="PK beta-barrel domain-like"/>
    <property type="match status" value="1"/>
</dbReference>
<dbReference type="PANTHER" id="PTHR30212:SF2">
    <property type="entry name" value="PROTEIN YIIM"/>
    <property type="match status" value="1"/>
</dbReference>
<dbReference type="SUPFAM" id="SSF54292">
    <property type="entry name" value="2Fe-2S ferredoxin-like"/>
    <property type="match status" value="1"/>
</dbReference>
<dbReference type="PRINTS" id="PR00409">
    <property type="entry name" value="PHDIOXRDTASE"/>
</dbReference>
<protein>
    <submittedName>
        <fullName evidence="6">Uncharacterized protein</fullName>
    </submittedName>
</protein>
<dbReference type="OrthoDB" id="5390at2759"/>
<gene>
    <name evidence="6" type="ORF">GOMPHAMPRED_001409</name>
</gene>
<dbReference type="InterPro" id="IPR012675">
    <property type="entry name" value="Beta-grasp_dom_sf"/>
</dbReference>
<dbReference type="Pfam" id="PF00111">
    <property type="entry name" value="Fer2"/>
    <property type="match status" value="1"/>
</dbReference>
<keyword evidence="2" id="KW-0411">Iron-sulfur</keyword>
<dbReference type="Pfam" id="PF03475">
    <property type="entry name" value="YiiM_3-alpha"/>
    <property type="match status" value="1"/>
</dbReference>
<reference evidence="6" key="1">
    <citation type="submission" date="2021-03" db="EMBL/GenBank/DDBJ databases">
        <authorList>
            <person name="Tagirdzhanova G."/>
        </authorList>
    </citation>
    <scope>NUCLEOTIDE SEQUENCE</scope>
</reference>
<dbReference type="GO" id="GO:0030170">
    <property type="term" value="F:pyridoxal phosphate binding"/>
    <property type="evidence" value="ECO:0007669"/>
    <property type="project" value="InterPro"/>
</dbReference>
<dbReference type="InterPro" id="IPR017927">
    <property type="entry name" value="FAD-bd_FR_type"/>
</dbReference>
<dbReference type="InterPro" id="IPR001041">
    <property type="entry name" value="2Fe-2S_ferredoxin-type"/>
</dbReference>
<feature type="domain" description="2Fe-2S ferredoxin-type" evidence="3">
    <location>
        <begin position="462"/>
        <end position="546"/>
    </location>
</feature>
<evidence type="ECO:0000256" key="1">
    <source>
        <dbReference type="ARBA" id="ARBA00022714"/>
    </source>
</evidence>
<comment type="caution">
    <text evidence="6">The sequence shown here is derived from an EMBL/GenBank/DDBJ whole genome shotgun (WGS) entry which is preliminary data.</text>
</comment>
<feature type="domain" description="MOSC" evidence="4">
    <location>
        <begin position="41"/>
        <end position="178"/>
    </location>
</feature>
<dbReference type="InterPro" id="IPR017938">
    <property type="entry name" value="Riboflavin_synthase-like_b-brl"/>
</dbReference>
<keyword evidence="1" id="KW-0479">Metal-binding</keyword>
<dbReference type="PROSITE" id="PS51085">
    <property type="entry name" value="2FE2S_FER_2"/>
    <property type="match status" value="1"/>
</dbReference>
<evidence type="ECO:0000259" key="3">
    <source>
        <dbReference type="PROSITE" id="PS51085"/>
    </source>
</evidence>
<dbReference type="PROSITE" id="PS51384">
    <property type="entry name" value="FAD_FR"/>
    <property type="match status" value="1"/>
</dbReference>
<evidence type="ECO:0000259" key="4">
    <source>
        <dbReference type="PROSITE" id="PS51340"/>
    </source>
</evidence>
<dbReference type="Gene3D" id="2.40.30.10">
    <property type="entry name" value="Translation factors"/>
    <property type="match status" value="1"/>
</dbReference>
<dbReference type="Proteomes" id="UP000664169">
    <property type="component" value="Unassembled WGS sequence"/>
</dbReference>
<dbReference type="GO" id="GO:0030151">
    <property type="term" value="F:molybdenum ion binding"/>
    <property type="evidence" value="ECO:0007669"/>
    <property type="project" value="InterPro"/>
</dbReference>
<keyword evidence="7" id="KW-1185">Reference proteome</keyword>
<dbReference type="EMBL" id="CAJPDQ010000012">
    <property type="protein sequence ID" value="CAF9917903.1"/>
    <property type="molecule type" value="Genomic_DNA"/>
</dbReference>
<dbReference type="PROSITE" id="PS00197">
    <property type="entry name" value="2FE2S_FER_1"/>
    <property type="match status" value="1"/>
</dbReference>
<dbReference type="GO" id="GO:0016491">
    <property type="term" value="F:oxidoreductase activity"/>
    <property type="evidence" value="ECO:0007669"/>
    <property type="project" value="InterPro"/>
</dbReference>
<dbReference type="GO" id="GO:0051537">
    <property type="term" value="F:2 iron, 2 sulfur cluster binding"/>
    <property type="evidence" value="ECO:0007669"/>
    <property type="project" value="UniProtKB-KW"/>
</dbReference>
<dbReference type="Pfam" id="PF03473">
    <property type="entry name" value="MOSC"/>
    <property type="match status" value="1"/>
</dbReference>
<dbReference type="InterPro" id="IPR039261">
    <property type="entry name" value="FNR_nucleotide-bd"/>
</dbReference>
<dbReference type="CDD" id="cd00207">
    <property type="entry name" value="fer2"/>
    <property type="match status" value="1"/>
</dbReference>
<dbReference type="Gene3D" id="3.40.50.80">
    <property type="entry name" value="Nucleotide-binding domain of ferredoxin-NADP reductase (FNR) module"/>
    <property type="match status" value="1"/>
</dbReference>
<dbReference type="InterPro" id="IPR011037">
    <property type="entry name" value="Pyrv_Knase-like_insert_dom_sf"/>
</dbReference>
<dbReference type="InterPro" id="IPR052353">
    <property type="entry name" value="Benzoxazolinone_Detox_Enz"/>
</dbReference>
<dbReference type="InterPro" id="IPR006058">
    <property type="entry name" value="2Fe2S_fd_BS"/>
</dbReference>
<name>A0A8H3IGL7_9LECA</name>
<keyword evidence="1" id="KW-0001">2Fe-2S</keyword>
<sequence>MADTPDDEMRRSCLEDTIIELRTSRMKKMPGLQIKSGIDKQIVSTPIRLSKLGLTDDEHDLVFHGGPDKAVLGYCVSHYPSWQASFPDRASRFVAGGFGENFVLSEMNERNVCIGDIVSVGSQAILQVSLPRQPCFKLNHRFSLKNFAPKTYQSSRTGWYYRVLQEGTIKAGDKVKVVQRHWPDWPIERIQEYLHRNTENLAMNTALAAIEDLGKESREQFQNRVDKANKAREKENLVWLDFRVTARSMETPRIVKLTLEAVKLDPEARSITSGSHVSIKLPNGLVRSYSVVSSKSGNDFELGIALTNASRGGSKHIHGSVHVGTILPVMITRRTFPNAPAASNHCFVVGGIGLTAFLALMEKMRAINFNFTMHYAVRSTQDVPFTSRLDKLAEHVIVYDKSKGQTMDVRLIMSSLPWNSHVYVCGPPRMMDNAQAAAQEVGLTDEEVHYEAFQADVGGDPFEAKVLNRDGKVVQISGTDSLLQVLRREFGDDVASSCEVGNCGTCKVKVNCGRIEHKGTALSSEDKKDHMLSCISRGIGQIEIEI</sequence>
<feature type="domain" description="FAD-binding FR-type" evidence="5">
    <location>
        <begin position="237"/>
        <end position="339"/>
    </location>
</feature>
<evidence type="ECO:0000313" key="6">
    <source>
        <dbReference type="EMBL" id="CAF9917903.1"/>
    </source>
</evidence>
<dbReference type="AlphaFoldDB" id="A0A8H3IGL7"/>
<keyword evidence="1" id="KW-0408">Iron</keyword>
<proteinExistence type="predicted"/>
<evidence type="ECO:0000256" key="2">
    <source>
        <dbReference type="ARBA" id="ARBA00023014"/>
    </source>
</evidence>
<dbReference type="Gene3D" id="3.10.20.30">
    <property type="match status" value="1"/>
</dbReference>
<organism evidence="6 7">
    <name type="scientific">Gomphillus americanus</name>
    <dbReference type="NCBI Taxonomy" id="1940652"/>
    <lineage>
        <taxon>Eukaryota</taxon>
        <taxon>Fungi</taxon>
        <taxon>Dikarya</taxon>
        <taxon>Ascomycota</taxon>
        <taxon>Pezizomycotina</taxon>
        <taxon>Lecanoromycetes</taxon>
        <taxon>OSLEUM clade</taxon>
        <taxon>Ostropomycetidae</taxon>
        <taxon>Ostropales</taxon>
        <taxon>Graphidaceae</taxon>
        <taxon>Gomphilloideae</taxon>
        <taxon>Gomphillus</taxon>
    </lineage>
</organism>
<dbReference type="CDD" id="cd06185">
    <property type="entry name" value="PDR_like"/>
    <property type="match status" value="1"/>
</dbReference>
<dbReference type="PROSITE" id="PS51340">
    <property type="entry name" value="MOSC"/>
    <property type="match status" value="1"/>
</dbReference>